<dbReference type="SUPFAM" id="SSF53098">
    <property type="entry name" value="Ribonuclease H-like"/>
    <property type="match status" value="1"/>
</dbReference>
<evidence type="ECO:0000313" key="3">
    <source>
        <dbReference type="EMBL" id="KIX04539.1"/>
    </source>
</evidence>
<dbReference type="EMBL" id="KN847478">
    <property type="protein sequence ID" value="KIX04539.1"/>
    <property type="molecule type" value="Genomic_DNA"/>
</dbReference>
<dbReference type="Gene3D" id="3.30.420.10">
    <property type="entry name" value="Ribonuclease H-like superfamily/Ribonuclease H"/>
    <property type="match status" value="2"/>
</dbReference>
<dbReference type="GO" id="GO:0000289">
    <property type="term" value="P:nuclear-transcribed mRNA poly(A) tail shortening"/>
    <property type="evidence" value="ECO:0007669"/>
    <property type="project" value="TreeGrafter"/>
</dbReference>
<keyword evidence="4" id="KW-1185">Reference proteome</keyword>
<dbReference type="VEuPathDB" id="FungiDB:Z518_05409"/>
<name>A0A0D2IFG2_9EURO</name>
<dbReference type="PANTHER" id="PTHR15092:SF22">
    <property type="entry name" value="POLY(A)-SPECIFIC RIBONUCLEASE PNLDC1"/>
    <property type="match status" value="1"/>
</dbReference>
<evidence type="ECO:0000256" key="1">
    <source>
        <dbReference type="ARBA" id="ARBA00008372"/>
    </source>
</evidence>
<dbReference type="GO" id="GO:0003723">
    <property type="term" value="F:RNA binding"/>
    <property type="evidence" value="ECO:0007669"/>
    <property type="project" value="TreeGrafter"/>
</dbReference>
<dbReference type="GO" id="GO:1990432">
    <property type="term" value="P:siRNA 3'-end processing"/>
    <property type="evidence" value="ECO:0007669"/>
    <property type="project" value="TreeGrafter"/>
</dbReference>
<dbReference type="InterPro" id="IPR036397">
    <property type="entry name" value="RNaseH_sf"/>
</dbReference>
<dbReference type="HOGENOM" id="CLU_022380_0_0_1"/>
<dbReference type="GO" id="GO:0000175">
    <property type="term" value="F:3'-5'-RNA exonuclease activity"/>
    <property type="evidence" value="ECO:0007669"/>
    <property type="project" value="TreeGrafter"/>
</dbReference>
<dbReference type="GO" id="GO:1990431">
    <property type="term" value="P:priRNA 3'-end processing"/>
    <property type="evidence" value="ECO:0007669"/>
    <property type="project" value="TreeGrafter"/>
</dbReference>
<dbReference type="AlphaFoldDB" id="A0A0D2IFG2"/>
<comment type="similarity">
    <text evidence="1">Belongs to the CAF1 family.</text>
</comment>
<dbReference type="InterPro" id="IPR051181">
    <property type="entry name" value="CAF1_poly(A)_ribonucleases"/>
</dbReference>
<dbReference type="InterPro" id="IPR006941">
    <property type="entry name" value="RNase_CAF1"/>
</dbReference>
<dbReference type="GO" id="GO:0005634">
    <property type="term" value="C:nucleus"/>
    <property type="evidence" value="ECO:0007669"/>
    <property type="project" value="TreeGrafter"/>
</dbReference>
<gene>
    <name evidence="3" type="ORF">Z518_05409</name>
</gene>
<evidence type="ECO:0000256" key="2">
    <source>
        <dbReference type="SAM" id="MobiDB-lite"/>
    </source>
</evidence>
<dbReference type="GeneID" id="25293480"/>
<dbReference type="Proteomes" id="UP000053617">
    <property type="component" value="Unassembled WGS sequence"/>
</dbReference>
<proteinExistence type="inferred from homology"/>
<protein>
    <submittedName>
        <fullName evidence="3">Rhinocladiella mackenziei CBS 650.93 unplaced genomic scaffold supercont1.4, whole genome shotgun sequence</fullName>
    </submittedName>
</protein>
<dbReference type="RefSeq" id="XP_013271675.1">
    <property type="nucleotide sequence ID" value="XM_013416221.1"/>
</dbReference>
<reference evidence="3 4" key="1">
    <citation type="submission" date="2015-01" db="EMBL/GenBank/DDBJ databases">
        <title>The Genome Sequence of Rhinocladiella mackenzie CBS 650.93.</title>
        <authorList>
            <consortium name="The Broad Institute Genomics Platform"/>
            <person name="Cuomo C."/>
            <person name="de Hoog S."/>
            <person name="Gorbushina A."/>
            <person name="Stielow B."/>
            <person name="Teixiera M."/>
            <person name="Abouelleil A."/>
            <person name="Chapman S.B."/>
            <person name="Priest M."/>
            <person name="Young S.K."/>
            <person name="Wortman J."/>
            <person name="Nusbaum C."/>
            <person name="Birren B."/>
        </authorList>
    </citation>
    <scope>NUCLEOTIDE SEQUENCE [LARGE SCALE GENOMIC DNA]</scope>
    <source>
        <strain evidence="3 4">CBS 650.93</strain>
    </source>
</reference>
<dbReference type="STRING" id="1442369.A0A0D2IFG2"/>
<accession>A0A0D2IFG2</accession>
<evidence type="ECO:0000313" key="4">
    <source>
        <dbReference type="Proteomes" id="UP000053617"/>
    </source>
</evidence>
<feature type="region of interest" description="Disordered" evidence="2">
    <location>
        <begin position="469"/>
        <end position="502"/>
    </location>
</feature>
<organism evidence="3 4">
    <name type="scientific">Rhinocladiella mackenziei CBS 650.93</name>
    <dbReference type="NCBI Taxonomy" id="1442369"/>
    <lineage>
        <taxon>Eukaryota</taxon>
        <taxon>Fungi</taxon>
        <taxon>Dikarya</taxon>
        <taxon>Ascomycota</taxon>
        <taxon>Pezizomycotina</taxon>
        <taxon>Eurotiomycetes</taxon>
        <taxon>Chaetothyriomycetidae</taxon>
        <taxon>Chaetothyriales</taxon>
        <taxon>Herpotrichiellaceae</taxon>
        <taxon>Rhinocladiella</taxon>
    </lineage>
</organism>
<sequence length="652" mass="73695">MPTILRRLFDLPSKLLRLPFNSFGAVFAPKLPTFPCAMDVSNATFPQELIKIIQNVADSRFIAFDLEFSGVAPKQLGGRSEKFTLQELYQDLRSAAQIYQILQVGLTIVTEDVENARYIARPYNFNLCPLPAIKESAFQRVWSYNSGAISFLMRNGFSIDRPLLQGVHYLSRQEQDQIRKNLIEAQQARANIPDMILKEEDSVLVDHIKQSIKQWQELPKDQQETYINIPAEDANDPIPSALNRYQVRLIHQIVRNEYPSLRTQGMGHFVQITSPTVEQQANQKEIQEQMLEREVGKAVGFRWIVEAIIGGDISTMPHYYVRAGFPEGKAPKDIQNFLDQLQTRLRSQTRALVGHNCMTDVMNLYRCFFGDLPDRLEDFRTRLHELFPIILDTKYIAGLESKGRNDTSLRQVEIDLYSEGMPKIHLPINFDRYLYAPNYHEAGFDSFVTAKIGLKLSAKLKRERIDVKLLGGPASPSPTGNSTSVAEEGEQEATAATASLEKGQQQGFTDSLVEAIKAPVTVVKSILTSPESRVQDKANIESGSGPKSVNVIPEETTSLAPPTTKKGRRGFQGRITEPEDLKSMSQKSNIFDMLEDDPPEPGKKEIGERERIAELVREGQLIPRWEEDAEFWKLISNKLQVNASQEGILDLM</sequence>
<dbReference type="Pfam" id="PF04857">
    <property type="entry name" value="CAF1"/>
    <property type="match status" value="1"/>
</dbReference>
<dbReference type="InterPro" id="IPR012337">
    <property type="entry name" value="RNaseH-like_sf"/>
</dbReference>
<dbReference type="OrthoDB" id="414075at2759"/>
<dbReference type="PANTHER" id="PTHR15092">
    <property type="entry name" value="POLY A -SPECIFIC RIBONUCLEASE/TARGET OF EGR1, MEMBER 1"/>
    <property type="match status" value="1"/>
</dbReference>